<evidence type="ECO:0000256" key="1">
    <source>
        <dbReference type="ARBA" id="ARBA00004651"/>
    </source>
</evidence>
<evidence type="ECO:0000256" key="5">
    <source>
        <dbReference type="ARBA" id="ARBA00023136"/>
    </source>
</evidence>
<dbReference type="EMBL" id="SRYV01000001">
    <property type="protein sequence ID" value="TGY17813.1"/>
    <property type="molecule type" value="Genomic_DNA"/>
</dbReference>
<reference evidence="8 9" key="1">
    <citation type="submission" date="2019-04" db="EMBL/GenBank/DDBJ databases">
        <title>Microbes associate with the intestines of laboratory mice.</title>
        <authorList>
            <person name="Navarre W."/>
            <person name="Wong E."/>
            <person name="Huang K."/>
            <person name="Tropini C."/>
            <person name="Ng K."/>
            <person name="Yu B."/>
        </authorList>
    </citation>
    <scope>NUCLEOTIDE SEQUENCE [LARGE SCALE GENOMIC DNA]</scope>
    <source>
        <strain evidence="8 9">NM61_E11</strain>
    </source>
</reference>
<sequence length="760" mass="86049">MQHSKTNWLSKICQPGYLLITALILVDLSFFIYQSHLGQRLTSVAIGVYLLLIVLVKYSNLKWLTLMLICSASVGFLHNKQSSSLELTDELTVQVYPDQVNLKDGWMSAQVSTPKGKILIAGSINKEQEALIKTGRSLWITKMSGEISKIEPATNLGEFDYRSYYRSQNISQRIKFKHCEIVFAPNNLMAKLHKIRFDLQEYFKQFPQLISFFASELVLAENNSEDNQEILNNYRNLGVIHLLSISGLHVGIYVLIISTLCFWFKFTEEETFICCIAILMIEIFLSAGQAGFIRASLTYILGKVFSFKKWRIAGADLLGLTCLVHLILVPKLFLGVGAQLSYILVLGLQLTNRLSPFKQSIALNLFLTPLLLFYFYQVNVLTVIFNLLIVPYFNWIVMPITFTSIALFEIFPQIPQSLETVLKFGEGIINHLSQFQLGMITFGKINWWECLLLLLLSATVLVSVSELKSKVSWKLIGILSASYAIFFCLIHFPLKGQVTFIDVGQGDSILITTPFPRKVYMIDTGGKLNFSGKKLPPQVNKITIPFLKAQGINKIDGLFVSHQDADHVGDLGPLMSEIQVDKLYMAQGLLTNPSFCKRIDGKIEHTKLVELLAGMQVKESQLTFNVVYPFKPGEGKNEDSLSLMFKLGGKSWLFTGDLGQDGEKELMNHFNFAVDYFKLGHHGSKTSSNPEFLEKLHPQMVFISAGRKNRFGHPHPETLATLNKLQIPWVSTQDCGMISWYYGKWTQNHFEKFLLKGDKQ</sequence>
<name>A0A4S2BT89_9LACO</name>
<evidence type="ECO:0000313" key="9">
    <source>
        <dbReference type="Proteomes" id="UP000309117"/>
    </source>
</evidence>
<keyword evidence="4 6" id="KW-1133">Transmembrane helix</keyword>
<protein>
    <submittedName>
        <fullName evidence="8">DNA internalization-related competence protein ComEC/Rec2</fullName>
    </submittedName>
</protein>
<dbReference type="RefSeq" id="WP_135960228.1">
    <property type="nucleotide sequence ID" value="NZ_CAJSYX010000001.1"/>
</dbReference>
<comment type="caution">
    <text evidence="8">The sequence shown here is derived from an EMBL/GenBank/DDBJ whole genome shotgun (WGS) entry which is preliminary data.</text>
</comment>
<dbReference type="InterPro" id="IPR004797">
    <property type="entry name" value="Competence_ComEC/Rec2"/>
</dbReference>
<evidence type="ECO:0000259" key="7">
    <source>
        <dbReference type="SMART" id="SM00849"/>
    </source>
</evidence>
<dbReference type="NCBIfam" id="TIGR00360">
    <property type="entry name" value="ComEC_N-term"/>
    <property type="match status" value="1"/>
</dbReference>
<feature type="transmembrane region" description="Helical" evidence="6">
    <location>
        <begin position="317"/>
        <end position="348"/>
    </location>
</feature>
<keyword evidence="2" id="KW-1003">Cell membrane</keyword>
<proteinExistence type="predicted"/>
<dbReference type="CDD" id="cd07731">
    <property type="entry name" value="ComA-like_MBL-fold"/>
    <property type="match status" value="1"/>
</dbReference>
<accession>A0A4S2BT89</accession>
<dbReference type="InterPro" id="IPR036866">
    <property type="entry name" value="RibonucZ/Hydroxyglut_hydro"/>
</dbReference>
<organism evidence="8 9">
    <name type="scientific">Lactobacillus intestinalis</name>
    <dbReference type="NCBI Taxonomy" id="151781"/>
    <lineage>
        <taxon>Bacteria</taxon>
        <taxon>Bacillati</taxon>
        <taxon>Bacillota</taxon>
        <taxon>Bacilli</taxon>
        <taxon>Lactobacillales</taxon>
        <taxon>Lactobacillaceae</taxon>
        <taxon>Lactobacillus</taxon>
    </lineage>
</organism>
<feature type="transmembrane region" description="Helical" evidence="6">
    <location>
        <begin position="471"/>
        <end position="492"/>
    </location>
</feature>
<dbReference type="NCBIfam" id="TIGR00361">
    <property type="entry name" value="ComEC_Rec2"/>
    <property type="match status" value="1"/>
</dbReference>
<dbReference type="InterPro" id="IPR035681">
    <property type="entry name" value="ComA-like_MBL"/>
</dbReference>
<keyword evidence="3 6" id="KW-0812">Transmembrane</keyword>
<dbReference type="SUPFAM" id="SSF56281">
    <property type="entry name" value="Metallo-hydrolase/oxidoreductase"/>
    <property type="match status" value="1"/>
</dbReference>
<feature type="domain" description="Metallo-beta-lactamase" evidence="7">
    <location>
        <begin position="505"/>
        <end position="707"/>
    </location>
</feature>
<evidence type="ECO:0000256" key="3">
    <source>
        <dbReference type="ARBA" id="ARBA00022692"/>
    </source>
</evidence>
<dbReference type="AlphaFoldDB" id="A0A4S2BT89"/>
<feature type="transmembrane region" description="Helical" evidence="6">
    <location>
        <begin position="271"/>
        <end position="297"/>
    </location>
</feature>
<dbReference type="PANTHER" id="PTHR30619:SF7">
    <property type="entry name" value="BETA-LACTAMASE DOMAIN PROTEIN"/>
    <property type="match status" value="1"/>
</dbReference>
<dbReference type="Pfam" id="PF03772">
    <property type="entry name" value="Competence"/>
    <property type="match status" value="1"/>
</dbReference>
<feature type="transmembrane region" description="Helical" evidence="6">
    <location>
        <begin position="240"/>
        <end position="264"/>
    </location>
</feature>
<evidence type="ECO:0000256" key="4">
    <source>
        <dbReference type="ARBA" id="ARBA00022989"/>
    </source>
</evidence>
<feature type="transmembrane region" description="Helical" evidence="6">
    <location>
        <begin position="12"/>
        <end position="33"/>
    </location>
</feature>
<dbReference type="GO" id="GO:0005886">
    <property type="term" value="C:plasma membrane"/>
    <property type="evidence" value="ECO:0007669"/>
    <property type="project" value="UniProtKB-SubCell"/>
</dbReference>
<gene>
    <name evidence="8" type="ORF">E5351_01190</name>
</gene>
<dbReference type="InterPro" id="IPR052159">
    <property type="entry name" value="Competence_DNA_uptake"/>
</dbReference>
<dbReference type="Pfam" id="PF00753">
    <property type="entry name" value="Lactamase_B"/>
    <property type="match status" value="1"/>
</dbReference>
<dbReference type="InterPro" id="IPR004477">
    <property type="entry name" value="ComEC_N"/>
</dbReference>
<evidence type="ECO:0000256" key="6">
    <source>
        <dbReference type="SAM" id="Phobius"/>
    </source>
</evidence>
<dbReference type="SMART" id="SM00849">
    <property type="entry name" value="Lactamase_B"/>
    <property type="match status" value="1"/>
</dbReference>
<evidence type="ECO:0000313" key="8">
    <source>
        <dbReference type="EMBL" id="TGY17813.1"/>
    </source>
</evidence>
<dbReference type="InterPro" id="IPR001279">
    <property type="entry name" value="Metallo-B-lactamas"/>
</dbReference>
<dbReference type="Gene3D" id="3.60.15.10">
    <property type="entry name" value="Ribonuclease Z/Hydroxyacylglutathione hydrolase-like"/>
    <property type="match status" value="1"/>
</dbReference>
<dbReference type="GO" id="GO:0030420">
    <property type="term" value="P:establishment of competence for transformation"/>
    <property type="evidence" value="ECO:0007669"/>
    <property type="project" value="InterPro"/>
</dbReference>
<feature type="transmembrane region" description="Helical" evidence="6">
    <location>
        <begin position="360"/>
        <end position="377"/>
    </location>
</feature>
<dbReference type="PANTHER" id="PTHR30619">
    <property type="entry name" value="DNA INTERNALIZATION/COMPETENCE PROTEIN COMEC/REC2"/>
    <property type="match status" value="1"/>
</dbReference>
<comment type="subcellular location">
    <subcellularLocation>
        <location evidence="1">Cell membrane</location>
        <topology evidence="1">Multi-pass membrane protein</topology>
    </subcellularLocation>
</comment>
<evidence type="ECO:0000256" key="2">
    <source>
        <dbReference type="ARBA" id="ARBA00022475"/>
    </source>
</evidence>
<keyword evidence="5 6" id="KW-0472">Membrane</keyword>
<feature type="transmembrane region" description="Helical" evidence="6">
    <location>
        <begin position="39"/>
        <end position="58"/>
    </location>
</feature>
<feature type="transmembrane region" description="Helical" evidence="6">
    <location>
        <begin position="445"/>
        <end position="465"/>
    </location>
</feature>
<feature type="transmembrane region" description="Helical" evidence="6">
    <location>
        <begin position="383"/>
        <end position="408"/>
    </location>
</feature>
<dbReference type="Proteomes" id="UP000309117">
    <property type="component" value="Unassembled WGS sequence"/>
</dbReference>